<organism evidence="1 2">
    <name type="scientific">Clostridium tetanomorphum</name>
    <dbReference type="NCBI Taxonomy" id="1553"/>
    <lineage>
        <taxon>Bacteria</taxon>
        <taxon>Bacillati</taxon>
        <taxon>Bacillota</taxon>
        <taxon>Clostridia</taxon>
        <taxon>Eubacteriales</taxon>
        <taxon>Clostridiaceae</taxon>
        <taxon>Clostridium</taxon>
    </lineage>
</organism>
<dbReference type="EMBL" id="JAAZWO010000030">
    <property type="protein sequence ID" value="MBC2399550.1"/>
    <property type="molecule type" value="Genomic_DNA"/>
</dbReference>
<gene>
    <name evidence="1" type="ORF">HGG79_17485</name>
</gene>
<dbReference type="PANTHER" id="PTHR43649">
    <property type="entry name" value="ARABINOSE-BINDING PROTEIN-RELATED"/>
    <property type="match status" value="1"/>
</dbReference>
<dbReference type="Gene3D" id="3.40.190.10">
    <property type="entry name" value="Periplasmic binding protein-like II"/>
    <property type="match status" value="1"/>
</dbReference>
<evidence type="ECO:0000313" key="1">
    <source>
        <dbReference type="EMBL" id="MBC2399550.1"/>
    </source>
</evidence>
<sequence>MNNKRTKFTVYIIVVFLLLLASMVYRFKFYKSYASDKSTLPPELQGKTIVRLWMKKSIISPTRSYQIDKFNRENKDNIHIIFTEYKEDYYNAIRTTLASGHGPDMFEYGYSTLMKNNQIAGLDALNMDMNKIDKSNIIYYKDTPIGIKLMENNAKIIWNKDLFEKSGLNPNNLPKTWEELIQYGKKIKQKFPNVIPFAFPIKEYEDMNISVGEPSTNSGSIYTTFWDYKNGNYNFNYAKDILQNYSKMFSLGLIVKDFDEKSRNQLRAEFYEGNIAMMISTFEDKGYFSNILPLSFDTGIEDIIQVNKKNKNSYYYTQNMNFLVLNSESVKDEEKKKAMRKVYEYLLSESVNREILETRNALPVNLKNKSVKNDIYKEYNDVRNYHNATYDPTMFLSRNSRYEINLVLEAIKGSRSVDSAINELNKQFKKYYDFAIDKENFDFSNYKKK</sequence>
<comment type="caution">
    <text evidence="1">The sequence shown here is derived from an EMBL/GenBank/DDBJ whole genome shotgun (WGS) entry which is preliminary data.</text>
</comment>
<dbReference type="AlphaFoldDB" id="A0A923J331"/>
<accession>A0A923J331</accession>
<dbReference type="InterPro" id="IPR050490">
    <property type="entry name" value="Bact_solute-bd_prot1"/>
</dbReference>
<dbReference type="Proteomes" id="UP000563151">
    <property type="component" value="Unassembled WGS sequence"/>
</dbReference>
<dbReference type="InterPro" id="IPR006059">
    <property type="entry name" value="SBP"/>
</dbReference>
<evidence type="ECO:0000313" key="2">
    <source>
        <dbReference type="Proteomes" id="UP000563151"/>
    </source>
</evidence>
<proteinExistence type="predicted"/>
<dbReference type="Pfam" id="PF01547">
    <property type="entry name" value="SBP_bac_1"/>
    <property type="match status" value="1"/>
</dbReference>
<keyword evidence="2" id="KW-1185">Reference proteome</keyword>
<reference evidence="1 2" key="1">
    <citation type="submission" date="2020-04" db="EMBL/GenBank/DDBJ databases">
        <title>Genomic insights into acetone-butanol-ethanol (ABE) fermentation by sequencing solventogenic clostridia strains.</title>
        <authorList>
            <person name="Brown S."/>
        </authorList>
    </citation>
    <scope>NUCLEOTIDE SEQUENCE [LARGE SCALE GENOMIC DNA]</scope>
    <source>
        <strain evidence="1 2">DJ011</strain>
    </source>
</reference>
<dbReference type="RefSeq" id="WP_035147321.1">
    <property type="nucleotide sequence ID" value="NZ_JAAZWO010000030.1"/>
</dbReference>
<name>A0A923J331_CLOTT</name>
<dbReference type="SUPFAM" id="SSF53850">
    <property type="entry name" value="Periplasmic binding protein-like II"/>
    <property type="match status" value="1"/>
</dbReference>
<protein>
    <submittedName>
        <fullName evidence="1">Carbohydrate ABC transporter substrate-binding protein</fullName>
    </submittedName>
</protein>
<dbReference type="PANTHER" id="PTHR43649:SF12">
    <property type="entry name" value="DIACETYLCHITOBIOSE BINDING PROTEIN DASA"/>
    <property type="match status" value="1"/>
</dbReference>